<dbReference type="Pfam" id="PF22818">
    <property type="entry name" value="ApeI-like"/>
    <property type="match status" value="1"/>
</dbReference>
<keyword evidence="3" id="KW-1185">Reference proteome</keyword>
<dbReference type="InterPro" id="IPR029069">
    <property type="entry name" value="HotDog_dom_sf"/>
</dbReference>
<organism evidence="2 3">
    <name type="scientific">Gilvimarinus gilvus</name>
    <dbReference type="NCBI Taxonomy" id="3058038"/>
    <lineage>
        <taxon>Bacteria</taxon>
        <taxon>Pseudomonadati</taxon>
        <taxon>Pseudomonadota</taxon>
        <taxon>Gammaproteobacteria</taxon>
        <taxon>Cellvibrionales</taxon>
        <taxon>Cellvibrionaceae</taxon>
        <taxon>Gilvimarinus</taxon>
    </lineage>
</organism>
<name>A0ABU4S3H0_9GAMM</name>
<protein>
    <submittedName>
        <fullName evidence="2">MaoC/PaaZ C-terminal domain-containing protein</fullName>
    </submittedName>
</protein>
<dbReference type="SUPFAM" id="SSF54637">
    <property type="entry name" value="Thioesterase/thiol ester dehydrase-isomerase"/>
    <property type="match status" value="1"/>
</dbReference>
<dbReference type="EMBL" id="JAXAFO010000038">
    <property type="protein sequence ID" value="MDX6851042.1"/>
    <property type="molecule type" value="Genomic_DNA"/>
</dbReference>
<evidence type="ECO:0000259" key="1">
    <source>
        <dbReference type="Pfam" id="PF22818"/>
    </source>
</evidence>
<feature type="domain" description="ApeI dehydratase-like" evidence="1">
    <location>
        <begin position="5"/>
        <end position="71"/>
    </location>
</feature>
<proteinExistence type="predicted"/>
<dbReference type="Proteomes" id="UP001273505">
    <property type="component" value="Unassembled WGS sequence"/>
</dbReference>
<evidence type="ECO:0000313" key="3">
    <source>
        <dbReference type="Proteomes" id="UP001273505"/>
    </source>
</evidence>
<dbReference type="RefSeq" id="WP_302723984.1">
    <property type="nucleotide sequence ID" value="NZ_JAULRU010000731.1"/>
</dbReference>
<comment type="caution">
    <text evidence="2">The sequence shown here is derived from an EMBL/GenBank/DDBJ whole genome shotgun (WGS) entry which is preliminary data.</text>
</comment>
<gene>
    <name evidence="2" type="ORF">SCD92_16820</name>
</gene>
<sequence>MSEVFTVTSQSPCVQGHFPGAPIAPGAYLLGMIHKTFIERFPESVLTQFGKVKFQGAVLPGDEVRIVWDESRWPKGKVQLLVAGECRLTASFTAQPNA</sequence>
<accession>A0ABU4S3H0</accession>
<evidence type="ECO:0000313" key="2">
    <source>
        <dbReference type="EMBL" id="MDX6851042.1"/>
    </source>
</evidence>
<reference evidence="2 3" key="1">
    <citation type="submission" date="2023-11" db="EMBL/GenBank/DDBJ databases">
        <title>Gilvimarinus fulvus sp. nov., isolated from the surface of Kelp.</title>
        <authorList>
            <person name="Sun Y.Y."/>
            <person name="Gong Y."/>
            <person name="Du Z.J."/>
        </authorList>
    </citation>
    <scope>NUCLEOTIDE SEQUENCE [LARGE SCALE GENOMIC DNA]</scope>
    <source>
        <strain evidence="2 3">SDUM040013</strain>
    </source>
</reference>
<dbReference type="InterPro" id="IPR054545">
    <property type="entry name" value="ApeI-like"/>
</dbReference>
<dbReference type="Gene3D" id="3.10.129.10">
    <property type="entry name" value="Hotdog Thioesterase"/>
    <property type="match status" value="1"/>
</dbReference>